<keyword evidence="6" id="KW-0509">mRNA transport</keyword>
<dbReference type="GO" id="GO:0006999">
    <property type="term" value="P:nuclear pore organization"/>
    <property type="evidence" value="ECO:0007669"/>
    <property type="project" value="TreeGrafter"/>
</dbReference>
<dbReference type="InterPro" id="IPR019049">
    <property type="entry name" value="Nucleoporin_prot_Ndc1/Nup"/>
</dbReference>
<reference evidence="15 16" key="1">
    <citation type="submission" date="2014-03" db="EMBL/GenBank/DDBJ databases">
        <title>The genome of Kluyveromyces dobzhanskii.</title>
        <authorList>
            <person name="Nystedt B."/>
            <person name="Astrom S."/>
        </authorList>
    </citation>
    <scope>NUCLEOTIDE SEQUENCE [LARGE SCALE GENOMIC DNA]</scope>
    <source>
        <strain evidence="15 16">CBS 2104</strain>
    </source>
</reference>
<keyword evidence="8 14" id="KW-1133">Transmembrane helix</keyword>
<keyword evidence="11 14" id="KW-0472">Membrane</keyword>
<accession>A0A0A8KZS1</accession>
<evidence type="ECO:0000256" key="5">
    <source>
        <dbReference type="ARBA" id="ARBA00022692"/>
    </source>
</evidence>
<evidence type="ECO:0000256" key="4">
    <source>
        <dbReference type="ARBA" id="ARBA00022448"/>
    </source>
</evidence>
<dbReference type="GO" id="GO:0051028">
    <property type="term" value="P:mRNA transport"/>
    <property type="evidence" value="ECO:0007669"/>
    <property type="project" value="UniProtKB-KW"/>
</dbReference>
<comment type="similarity">
    <text evidence="3">Belongs to the NDC1 family.</text>
</comment>
<dbReference type="GO" id="GO:0031965">
    <property type="term" value="C:nuclear membrane"/>
    <property type="evidence" value="ECO:0007669"/>
    <property type="project" value="UniProtKB-SubCell"/>
</dbReference>
<dbReference type="PANTHER" id="PTHR13269">
    <property type="entry name" value="NUCLEOPORIN NDC1"/>
    <property type="match status" value="1"/>
</dbReference>
<name>A0A0A8KZS1_9SACH</name>
<keyword evidence="4" id="KW-0813">Transport</keyword>
<keyword evidence="12" id="KW-0539">Nucleus</keyword>
<keyword evidence="9" id="KW-0811">Translocation</keyword>
<evidence type="ECO:0000256" key="9">
    <source>
        <dbReference type="ARBA" id="ARBA00023010"/>
    </source>
</evidence>
<dbReference type="AlphaFoldDB" id="A0A0A8KZS1"/>
<evidence type="ECO:0000256" key="3">
    <source>
        <dbReference type="ARBA" id="ARBA00005760"/>
    </source>
</evidence>
<dbReference type="GO" id="GO:0106166">
    <property type="term" value="F:spindle pole body-nuclear membrane anchor activity"/>
    <property type="evidence" value="ECO:0007669"/>
    <property type="project" value="TreeGrafter"/>
</dbReference>
<evidence type="ECO:0000256" key="8">
    <source>
        <dbReference type="ARBA" id="ARBA00022989"/>
    </source>
</evidence>
<sequence length="446" mass="50810">MTPLVYSVQHVVLDRDRLTFNYGAQQQHPQKFISARMYDSLLKCLVLAGILFLTTPILLKLSFGHLGSGFLPHIKIACQSFLALQTWDFTNIAFDAFLSTGCLHKGKPISSLSPAPMETLVTGLKSERLFVKLTAFQELAYRATSPNVELRLPIYHNTYRHSSLWPAVLRECMIVVQETNYNVSDFLVSLKKELEPEPSKPSFPVNRSVEHLFGTNHTIRKQNDNEDSRLPGAPTVEQRNSHTSHRIVLEDDNVFKNYNSQKNSNLPRFIDSYKQAIFTRQPTVLSVITDLWNWVQKKLTQYFFTVDTNDTSKKSLSLFELYHISKIRESEKLCPVPVCYAECVYSMMGFIANAVDEDPKGAVVSSVGEVLKILERSIGSLGSFTELELNGEEEHDLQDVISVLYDLCINAFLEIVLKYDTLLNDVYLDEDVVKLTQWVLRLSQNI</sequence>
<feature type="region of interest" description="Disordered" evidence="13">
    <location>
        <begin position="217"/>
        <end position="242"/>
    </location>
</feature>
<evidence type="ECO:0000256" key="10">
    <source>
        <dbReference type="ARBA" id="ARBA00023132"/>
    </source>
</evidence>
<dbReference type="OrthoDB" id="67850at2759"/>
<gene>
    <name evidence="15" type="ORF">KLDO_g420</name>
</gene>
<evidence type="ECO:0000313" key="15">
    <source>
        <dbReference type="EMBL" id="CDO92093.1"/>
    </source>
</evidence>
<evidence type="ECO:0000256" key="7">
    <source>
        <dbReference type="ARBA" id="ARBA00022927"/>
    </source>
</evidence>
<keyword evidence="16" id="KW-1185">Reference proteome</keyword>
<proteinExistence type="inferred from homology"/>
<evidence type="ECO:0000256" key="14">
    <source>
        <dbReference type="SAM" id="Phobius"/>
    </source>
</evidence>
<comment type="subcellular location">
    <subcellularLocation>
        <location evidence="1">Nucleus membrane</location>
        <topology evidence="1">Multi-pass membrane protein</topology>
    </subcellularLocation>
    <subcellularLocation>
        <location evidence="2">Nucleus</location>
        <location evidence="2">Nuclear pore complex</location>
    </subcellularLocation>
</comment>
<dbReference type="GO" id="GO:0070762">
    <property type="term" value="C:nuclear pore transmembrane ring"/>
    <property type="evidence" value="ECO:0007669"/>
    <property type="project" value="TreeGrafter"/>
</dbReference>
<evidence type="ECO:0000256" key="6">
    <source>
        <dbReference type="ARBA" id="ARBA00022816"/>
    </source>
</evidence>
<keyword evidence="10" id="KW-0906">Nuclear pore complex</keyword>
<evidence type="ECO:0000313" key="16">
    <source>
        <dbReference type="Proteomes" id="UP000031516"/>
    </source>
</evidence>
<evidence type="ECO:0000256" key="2">
    <source>
        <dbReference type="ARBA" id="ARBA00004567"/>
    </source>
</evidence>
<organism evidence="15 16">
    <name type="scientific">Kluyveromyces dobzhanskii CBS 2104</name>
    <dbReference type="NCBI Taxonomy" id="1427455"/>
    <lineage>
        <taxon>Eukaryota</taxon>
        <taxon>Fungi</taxon>
        <taxon>Dikarya</taxon>
        <taxon>Ascomycota</taxon>
        <taxon>Saccharomycotina</taxon>
        <taxon>Saccharomycetes</taxon>
        <taxon>Saccharomycetales</taxon>
        <taxon>Saccharomycetaceae</taxon>
        <taxon>Kluyveromyces</taxon>
    </lineage>
</organism>
<evidence type="ECO:0000256" key="13">
    <source>
        <dbReference type="SAM" id="MobiDB-lite"/>
    </source>
</evidence>
<dbReference type="GO" id="GO:0015031">
    <property type="term" value="P:protein transport"/>
    <property type="evidence" value="ECO:0007669"/>
    <property type="project" value="UniProtKB-KW"/>
</dbReference>
<dbReference type="EMBL" id="CCBQ010000011">
    <property type="protein sequence ID" value="CDO92093.1"/>
    <property type="molecule type" value="Genomic_DNA"/>
</dbReference>
<keyword evidence="5 14" id="KW-0812">Transmembrane</keyword>
<dbReference type="GO" id="GO:0005816">
    <property type="term" value="C:spindle pole body"/>
    <property type="evidence" value="ECO:0007669"/>
    <property type="project" value="TreeGrafter"/>
</dbReference>
<protein>
    <submittedName>
        <fullName evidence="15">WGS project CCBQ000000000 data, contig 00105</fullName>
    </submittedName>
</protein>
<dbReference type="Pfam" id="PF09531">
    <property type="entry name" value="Ndc1_Nup"/>
    <property type="match status" value="1"/>
</dbReference>
<comment type="caution">
    <text evidence="15">The sequence shown here is derived from an EMBL/GenBank/DDBJ whole genome shotgun (WGS) entry which is preliminary data.</text>
</comment>
<keyword evidence="7" id="KW-0653">Protein transport</keyword>
<dbReference type="Proteomes" id="UP000031516">
    <property type="component" value="Unassembled WGS sequence"/>
</dbReference>
<evidence type="ECO:0000256" key="12">
    <source>
        <dbReference type="ARBA" id="ARBA00023242"/>
    </source>
</evidence>
<evidence type="ECO:0000256" key="1">
    <source>
        <dbReference type="ARBA" id="ARBA00004232"/>
    </source>
</evidence>
<dbReference type="PANTHER" id="PTHR13269:SF6">
    <property type="entry name" value="NUCLEOPORIN NDC1"/>
    <property type="match status" value="1"/>
</dbReference>
<dbReference type="GO" id="GO:0070631">
    <property type="term" value="P:spindle pole body localization"/>
    <property type="evidence" value="ECO:0007669"/>
    <property type="project" value="TreeGrafter"/>
</dbReference>
<evidence type="ECO:0000256" key="11">
    <source>
        <dbReference type="ARBA" id="ARBA00023136"/>
    </source>
</evidence>
<feature type="transmembrane region" description="Helical" evidence="14">
    <location>
        <begin position="40"/>
        <end position="59"/>
    </location>
</feature>